<accession>A0A841ERL9</accession>
<feature type="domain" description="Response regulatory" evidence="2">
    <location>
        <begin position="6"/>
        <end position="117"/>
    </location>
</feature>
<dbReference type="Proteomes" id="UP000524404">
    <property type="component" value="Unassembled WGS sequence"/>
</dbReference>
<dbReference type="InterPro" id="IPR007492">
    <property type="entry name" value="LytTR_DNA-bd_dom"/>
</dbReference>
<dbReference type="Gene3D" id="2.40.50.1020">
    <property type="entry name" value="LytTr DNA-binding domain"/>
    <property type="match status" value="1"/>
</dbReference>
<dbReference type="InterPro" id="IPR001789">
    <property type="entry name" value="Sig_transdc_resp-reg_receiver"/>
</dbReference>
<dbReference type="AlphaFoldDB" id="A0A841ERL9"/>
<gene>
    <name evidence="4" type="ORF">HNP25_003604</name>
</gene>
<dbReference type="Pfam" id="PF00072">
    <property type="entry name" value="Response_reg"/>
    <property type="match status" value="1"/>
</dbReference>
<dbReference type="SMART" id="SM00850">
    <property type="entry name" value="LytTR"/>
    <property type="match status" value="1"/>
</dbReference>
<dbReference type="Pfam" id="PF04397">
    <property type="entry name" value="LytTR"/>
    <property type="match status" value="1"/>
</dbReference>
<dbReference type="PROSITE" id="PS50110">
    <property type="entry name" value="RESPONSE_REGULATORY"/>
    <property type="match status" value="1"/>
</dbReference>
<keyword evidence="5" id="KW-1185">Reference proteome</keyword>
<evidence type="ECO:0000259" key="3">
    <source>
        <dbReference type="PROSITE" id="PS50930"/>
    </source>
</evidence>
<sequence length="243" mass="28233">MNQTLKCIIVDDEEPAQDILRYFIEQVAFLDLEAVFFNAIEAIEYIAKYEIDIVFTDVKMPRISGIDMIKSFNKQPSIIITSAFQEYAIDGFNLDVIDFLVKPFSFDRFLKAVNKVKSLYQIPYHLIENQDKIINSSTDSFYVKENGKLRRVDFDNIIYIEALGDYVKIFTLIDKPIVTLITMKKIQSLLPQNLFCRIHKSFIVKISAVKSIEGNIVELENENKLQIGLQYRDNVFNYIKAIN</sequence>
<dbReference type="GO" id="GO:0000156">
    <property type="term" value="F:phosphorelay response regulator activity"/>
    <property type="evidence" value="ECO:0007669"/>
    <property type="project" value="TreeGrafter"/>
</dbReference>
<evidence type="ECO:0000256" key="1">
    <source>
        <dbReference type="PROSITE-ProRule" id="PRU00169"/>
    </source>
</evidence>
<keyword evidence="4" id="KW-0238">DNA-binding</keyword>
<dbReference type="SUPFAM" id="SSF52172">
    <property type="entry name" value="CheY-like"/>
    <property type="match status" value="1"/>
</dbReference>
<feature type="modified residue" description="4-aspartylphosphate" evidence="1">
    <location>
        <position position="57"/>
    </location>
</feature>
<evidence type="ECO:0000313" key="4">
    <source>
        <dbReference type="EMBL" id="MBB6004934.1"/>
    </source>
</evidence>
<dbReference type="EMBL" id="JACHKT010000032">
    <property type="protein sequence ID" value="MBB6004934.1"/>
    <property type="molecule type" value="Genomic_DNA"/>
</dbReference>
<dbReference type="PANTHER" id="PTHR45526">
    <property type="entry name" value="TRANSCRIPTIONAL REGULATORY PROTEIN DPIA"/>
    <property type="match status" value="1"/>
</dbReference>
<dbReference type="InterPro" id="IPR051271">
    <property type="entry name" value="2C-system_Tx_regulators"/>
</dbReference>
<feature type="domain" description="HTH LytTR-type" evidence="3">
    <location>
        <begin position="141"/>
        <end position="213"/>
    </location>
</feature>
<comment type="caution">
    <text evidence="4">The sequence shown here is derived from an EMBL/GenBank/DDBJ whole genome shotgun (WGS) entry which is preliminary data.</text>
</comment>
<dbReference type="InterPro" id="IPR011006">
    <property type="entry name" value="CheY-like_superfamily"/>
</dbReference>
<dbReference type="PROSITE" id="PS50930">
    <property type="entry name" value="HTH_LYTTR"/>
    <property type="match status" value="1"/>
</dbReference>
<dbReference type="GO" id="GO:0003677">
    <property type="term" value="F:DNA binding"/>
    <property type="evidence" value="ECO:0007669"/>
    <property type="project" value="UniProtKB-KW"/>
</dbReference>
<keyword evidence="1" id="KW-0597">Phosphoprotein</keyword>
<dbReference type="Gene3D" id="3.40.50.2300">
    <property type="match status" value="1"/>
</dbReference>
<protein>
    <submittedName>
        <fullName evidence="4">DNA-binding LytR/AlgR family response regulator</fullName>
    </submittedName>
</protein>
<dbReference type="SMART" id="SM00448">
    <property type="entry name" value="REC"/>
    <property type="match status" value="1"/>
</dbReference>
<organism evidence="4 5">
    <name type="scientific">Arcicella rosea</name>
    <dbReference type="NCBI Taxonomy" id="502909"/>
    <lineage>
        <taxon>Bacteria</taxon>
        <taxon>Pseudomonadati</taxon>
        <taxon>Bacteroidota</taxon>
        <taxon>Cytophagia</taxon>
        <taxon>Cytophagales</taxon>
        <taxon>Flectobacillaceae</taxon>
        <taxon>Arcicella</taxon>
    </lineage>
</organism>
<dbReference type="PANTHER" id="PTHR45526:SF1">
    <property type="entry name" value="TRANSCRIPTIONAL REGULATORY PROTEIN DCUR-RELATED"/>
    <property type="match status" value="1"/>
</dbReference>
<proteinExistence type="predicted"/>
<reference evidence="4 5" key="1">
    <citation type="submission" date="2020-08" db="EMBL/GenBank/DDBJ databases">
        <title>Functional genomics of gut bacteria from endangered species of beetles.</title>
        <authorList>
            <person name="Carlos-Shanley C."/>
        </authorList>
    </citation>
    <scope>NUCLEOTIDE SEQUENCE [LARGE SCALE GENOMIC DNA]</scope>
    <source>
        <strain evidence="4 5">S00070</strain>
    </source>
</reference>
<name>A0A841ERL9_9BACT</name>
<evidence type="ECO:0000313" key="5">
    <source>
        <dbReference type="Proteomes" id="UP000524404"/>
    </source>
</evidence>
<evidence type="ECO:0000259" key="2">
    <source>
        <dbReference type="PROSITE" id="PS50110"/>
    </source>
</evidence>
<dbReference type="RefSeq" id="WP_184136304.1">
    <property type="nucleotide sequence ID" value="NZ_JACHKT010000032.1"/>
</dbReference>